<comment type="subcellular location">
    <subcellularLocation>
        <location evidence="1">Cell membrane</location>
        <topology evidence="1">Multi-pass membrane protein</topology>
    </subcellularLocation>
</comment>
<feature type="transmembrane region" description="Helical" evidence="8">
    <location>
        <begin position="80"/>
        <end position="97"/>
    </location>
</feature>
<dbReference type="PANTHER" id="PTHR42718:SF46">
    <property type="entry name" value="BLR6921 PROTEIN"/>
    <property type="match status" value="1"/>
</dbReference>
<dbReference type="EMBL" id="CP108090">
    <property type="protein sequence ID" value="WUQ16600.1"/>
    <property type="molecule type" value="Genomic_DNA"/>
</dbReference>
<sequence length="319" mass="32436">MNLGRTKGGPPAPPRAGSALAAGGTTWVVNAYGLAFGARLPAGGREGDLLGRRRVLLAGLAVFAGASPGLLIAARAVQGAGAAVIAPAALALALDLFPPAPGRGRALGLWGANFGGGGAGGVPLGGVLTQAWGRPWVLAVALGTAPVLIAVSTPVPRATDRASGRFGLLGTATVTLTLALMSSVWASTAARATGWTDAGVLTALMGAVVLLVLFALVGRRRPHRPDPAQAVHDRIDRARLNVRELVPGKRIVWGGTVEGIVGIHVWAVERSDARVVVHTEESWSGEPVEAAVEEELAAALMGSPQGRLDCLKARAEQPI</sequence>
<evidence type="ECO:0000256" key="5">
    <source>
        <dbReference type="ARBA" id="ARBA00022989"/>
    </source>
</evidence>
<keyword evidence="10" id="KW-1185">Reference proteome</keyword>
<feature type="transmembrane region" description="Helical" evidence="8">
    <location>
        <begin position="135"/>
        <end position="154"/>
    </location>
</feature>
<dbReference type="InterPro" id="IPR011701">
    <property type="entry name" value="MFS"/>
</dbReference>
<evidence type="ECO:0000256" key="2">
    <source>
        <dbReference type="ARBA" id="ARBA00022448"/>
    </source>
</evidence>
<dbReference type="PANTHER" id="PTHR42718">
    <property type="entry name" value="MAJOR FACILITATOR SUPERFAMILY MULTIDRUG TRANSPORTER MFSC"/>
    <property type="match status" value="1"/>
</dbReference>
<accession>A0ABZ1TL90</accession>
<gene>
    <name evidence="9" type="ORF">OG517_37125</name>
</gene>
<keyword evidence="2" id="KW-0813">Transport</keyword>
<dbReference type="Gene3D" id="1.20.1720.10">
    <property type="entry name" value="Multidrug resistance protein D"/>
    <property type="match status" value="1"/>
</dbReference>
<evidence type="ECO:0000256" key="4">
    <source>
        <dbReference type="ARBA" id="ARBA00022692"/>
    </source>
</evidence>
<feature type="transmembrane region" description="Helical" evidence="8">
    <location>
        <begin position="198"/>
        <end position="217"/>
    </location>
</feature>
<dbReference type="Pfam" id="PF07690">
    <property type="entry name" value="MFS_1"/>
    <property type="match status" value="1"/>
</dbReference>
<evidence type="ECO:0000256" key="7">
    <source>
        <dbReference type="ARBA" id="ARBA00023251"/>
    </source>
</evidence>
<keyword evidence="3" id="KW-1003">Cell membrane</keyword>
<feature type="transmembrane region" description="Helical" evidence="8">
    <location>
        <begin position="55"/>
        <end position="74"/>
    </location>
</feature>
<dbReference type="Gene3D" id="3.30.530.20">
    <property type="match status" value="1"/>
</dbReference>
<evidence type="ECO:0000313" key="9">
    <source>
        <dbReference type="EMBL" id="WUQ16600.1"/>
    </source>
</evidence>
<feature type="transmembrane region" description="Helical" evidence="8">
    <location>
        <begin position="109"/>
        <end position="129"/>
    </location>
</feature>
<protein>
    <submittedName>
        <fullName evidence="9">MFS transporter</fullName>
    </submittedName>
</protein>
<evidence type="ECO:0000256" key="6">
    <source>
        <dbReference type="ARBA" id="ARBA00023136"/>
    </source>
</evidence>
<evidence type="ECO:0000256" key="3">
    <source>
        <dbReference type="ARBA" id="ARBA00022475"/>
    </source>
</evidence>
<evidence type="ECO:0000313" key="10">
    <source>
        <dbReference type="Proteomes" id="UP001432039"/>
    </source>
</evidence>
<reference evidence="9" key="1">
    <citation type="submission" date="2022-10" db="EMBL/GenBank/DDBJ databases">
        <title>The complete genomes of actinobacterial strains from the NBC collection.</title>
        <authorList>
            <person name="Joergensen T.S."/>
            <person name="Alvarez Arevalo M."/>
            <person name="Sterndorff E.B."/>
            <person name="Faurdal D."/>
            <person name="Vuksanovic O."/>
            <person name="Mourched A.-S."/>
            <person name="Charusanti P."/>
            <person name="Shaw S."/>
            <person name="Blin K."/>
            <person name="Weber T."/>
        </authorList>
    </citation>
    <scope>NUCLEOTIDE SEQUENCE</scope>
    <source>
        <strain evidence="9">NBC_00248</strain>
    </source>
</reference>
<dbReference type="InterPro" id="IPR023393">
    <property type="entry name" value="START-like_dom_sf"/>
</dbReference>
<keyword evidence="7" id="KW-0046">Antibiotic resistance</keyword>
<dbReference type="Proteomes" id="UP001432039">
    <property type="component" value="Chromosome"/>
</dbReference>
<feature type="transmembrane region" description="Helical" evidence="8">
    <location>
        <begin position="166"/>
        <end position="186"/>
    </location>
</feature>
<evidence type="ECO:0000256" key="1">
    <source>
        <dbReference type="ARBA" id="ARBA00004651"/>
    </source>
</evidence>
<proteinExistence type="predicted"/>
<keyword evidence="5 8" id="KW-1133">Transmembrane helix</keyword>
<dbReference type="RefSeq" id="WP_328964861.1">
    <property type="nucleotide sequence ID" value="NZ_CP108090.1"/>
</dbReference>
<evidence type="ECO:0000256" key="8">
    <source>
        <dbReference type="SAM" id="Phobius"/>
    </source>
</evidence>
<dbReference type="SUPFAM" id="SSF103473">
    <property type="entry name" value="MFS general substrate transporter"/>
    <property type="match status" value="1"/>
</dbReference>
<dbReference type="InterPro" id="IPR036259">
    <property type="entry name" value="MFS_trans_sf"/>
</dbReference>
<name>A0ABZ1TL90_STRVG</name>
<organism evidence="9 10">
    <name type="scientific">Streptomyces virginiae</name>
    <name type="common">Streptomyces cinnamonensis</name>
    <dbReference type="NCBI Taxonomy" id="1961"/>
    <lineage>
        <taxon>Bacteria</taxon>
        <taxon>Bacillati</taxon>
        <taxon>Actinomycetota</taxon>
        <taxon>Actinomycetes</taxon>
        <taxon>Kitasatosporales</taxon>
        <taxon>Streptomycetaceae</taxon>
        <taxon>Streptomyces</taxon>
    </lineage>
</organism>
<keyword evidence="4 8" id="KW-0812">Transmembrane</keyword>
<keyword evidence="6 8" id="KW-0472">Membrane</keyword>